<comment type="caution">
    <text evidence="1">The sequence shown here is derived from an EMBL/GenBank/DDBJ whole genome shotgun (WGS) entry which is preliminary data.</text>
</comment>
<proteinExistence type="predicted"/>
<accession>A0A512JBU9</accession>
<evidence type="ECO:0000313" key="1">
    <source>
        <dbReference type="EMBL" id="GEP07389.1"/>
    </source>
</evidence>
<gene>
    <name evidence="1" type="ORF">MOX02_54270</name>
</gene>
<evidence type="ECO:0000313" key="2">
    <source>
        <dbReference type="Proteomes" id="UP000321960"/>
    </source>
</evidence>
<dbReference type="Proteomes" id="UP000321960">
    <property type="component" value="Unassembled WGS sequence"/>
</dbReference>
<protein>
    <submittedName>
        <fullName evidence="1">Uncharacterized protein</fullName>
    </submittedName>
</protein>
<reference evidence="1 2" key="1">
    <citation type="submission" date="2019-07" db="EMBL/GenBank/DDBJ databases">
        <title>Whole genome shotgun sequence of Methylobacterium oxalidis NBRC 107715.</title>
        <authorList>
            <person name="Hosoyama A."/>
            <person name="Uohara A."/>
            <person name="Ohji S."/>
            <person name="Ichikawa N."/>
        </authorList>
    </citation>
    <scope>NUCLEOTIDE SEQUENCE [LARGE SCALE GENOMIC DNA]</scope>
    <source>
        <strain evidence="1 2">NBRC 107715</strain>
    </source>
</reference>
<dbReference type="EMBL" id="BJZU01000151">
    <property type="protein sequence ID" value="GEP07389.1"/>
    <property type="molecule type" value="Genomic_DNA"/>
</dbReference>
<dbReference type="AlphaFoldDB" id="A0A512JBU9"/>
<name>A0A512JBU9_9HYPH</name>
<dbReference type="RefSeq" id="WP_147028848.1">
    <property type="nucleotide sequence ID" value="NZ_BJZU01000151.1"/>
</dbReference>
<organism evidence="1 2">
    <name type="scientific">Methylobacterium oxalidis</name>
    <dbReference type="NCBI Taxonomy" id="944322"/>
    <lineage>
        <taxon>Bacteria</taxon>
        <taxon>Pseudomonadati</taxon>
        <taxon>Pseudomonadota</taxon>
        <taxon>Alphaproteobacteria</taxon>
        <taxon>Hyphomicrobiales</taxon>
        <taxon>Methylobacteriaceae</taxon>
        <taxon>Methylobacterium</taxon>
    </lineage>
</organism>
<sequence length="302" mass="34795">MTISVRWYLLEEGGSLRHVPMRVVSGIYRGTDALPDYAGTTQRAIEVVLENEDGKPVRMLDARGRFWTFDAKGETELDDVNLWFRDLDLPKPRGKVVNLRPQIEKRQRRARRFWDVTAEDLDRLTAAIWPWAGETREPVRAVRSTAPKVPPLPREGQRARDTILSSITDISLAMEHLTETALKGLAYELRRCARLYVSEGPYCEAAGAEAERRREIRARYRTGRGAWYASVRVMHWDEARHEAREIDYVEERCASKDAAIDKARALLAEHAHRFAPDRTVEPEVFSELEWSPLKLKAEDQDD</sequence>
<dbReference type="OrthoDB" id="8007283at2"/>